<dbReference type="GO" id="GO:0006351">
    <property type="term" value="P:DNA-templated transcription"/>
    <property type="evidence" value="ECO:0007669"/>
    <property type="project" value="InterPro"/>
</dbReference>
<dbReference type="Pfam" id="PF13847">
    <property type="entry name" value="Methyltransf_31"/>
    <property type="match status" value="1"/>
</dbReference>
<dbReference type="InterPro" id="IPR053187">
    <property type="entry name" value="Notoamide_regulator"/>
</dbReference>
<dbReference type="CDD" id="cd12148">
    <property type="entry name" value="fungal_TF_MHR"/>
    <property type="match status" value="1"/>
</dbReference>
<dbReference type="GO" id="GO:0003677">
    <property type="term" value="F:DNA binding"/>
    <property type="evidence" value="ECO:0007669"/>
    <property type="project" value="InterPro"/>
</dbReference>
<keyword evidence="5" id="KW-1185">Reference proteome</keyword>
<dbReference type="OrthoDB" id="426882at2759"/>
<gene>
    <name evidence="4" type="ORF">FBEOM_5102</name>
</gene>
<reference evidence="4" key="1">
    <citation type="journal article" date="2017" name="Mycologia">
        <title>Fusarium algeriense, sp. nov., a novel toxigenic crown rot pathogen of durum wheat from Algeria is nested in the Fusarium burgessii species complex.</title>
        <authorList>
            <person name="Laraba I."/>
            <person name="Keddad A."/>
            <person name="Boureghda H."/>
            <person name="Abdallah N."/>
            <person name="Vaughan M.M."/>
            <person name="Proctor R.H."/>
            <person name="Busman M."/>
            <person name="O'Donnell K."/>
        </authorList>
    </citation>
    <scope>NUCLEOTIDE SEQUENCE</scope>
    <source>
        <strain evidence="4">NRRL 25174</strain>
    </source>
</reference>
<dbReference type="CDD" id="cd02440">
    <property type="entry name" value="AdoMet_MTases"/>
    <property type="match status" value="1"/>
</dbReference>
<dbReference type="InterPro" id="IPR029063">
    <property type="entry name" value="SAM-dependent_MTases_sf"/>
</dbReference>
<evidence type="ECO:0000313" key="5">
    <source>
        <dbReference type="Proteomes" id="UP000730481"/>
    </source>
</evidence>
<dbReference type="PANTHER" id="PTHR47256">
    <property type="entry name" value="ZN(II)2CYS6 TRANSCRIPTION FACTOR (EUROFUNG)-RELATED"/>
    <property type="match status" value="1"/>
</dbReference>
<reference evidence="4" key="2">
    <citation type="submission" date="2020-02" db="EMBL/GenBank/DDBJ databases">
        <title>Identification and distribution of gene clusters putatively required for synthesis of sphingolipid metabolism inhibitors in phylogenetically diverse species of the filamentous fungus Fusarium.</title>
        <authorList>
            <person name="Kim H.-S."/>
            <person name="Busman M."/>
            <person name="Brown D.W."/>
            <person name="Divon H."/>
            <person name="Uhlig S."/>
            <person name="Proctor R.H."/>
        </authorList>
    </citation>
    <scope>NUCLEOTIDE SEQUENCE</scope>
    <source>
        <strain evidence="4">NRRL 25174</strain>
    </source>
</reference>
<evidence type="ECO:0000259" key="3">
    <source>
        <dbReference type="Pfam" id="PF13847"/>
    </source>
</evidence>
<proteinExistence type="predicted"/>
<evidence type="ECO:0000256" key="1">
    <source>
        <dbReference type="ARBA" id="ARBA00023242"/>
    </source>
</evidence>
<protein>
    <submittedName>
        <fullName evidence="4">Nitrate assimilation regulatory nirA</fullName>
    </submittedName>
</protein>
<feature type="domain" description="Methyltransferase" evidence="3">
    <location>
        <begin position="727"/>
        <end position="874"/>
    </location>
</feature>
<dbReference type="AlphaFoldDB" id="A0A9P5E0A6"/>
<comment type="caution">
    <text evidence="4">The sequence shown here is derived from an EMBL/GenBank/DDBJ whole genome shotgun (WGS) entry which is preliminary data.</text>
</comment>
<evidence type="ECO:0000313" key="4">
    <source>
        <dbReference type="EMBL" id="KAF4340978.1"/>
    </source>
</evidence>
<dbReference type="InterPro" id="IPR007219">
    <property type="entry name" value="XnlR_reg_dom"/>
</dbReference>
<dbReference type="SUPFAM" id="SSF53335">
    <property type="entry name" value="S-adenosyl-L-methionine-dependent methyltransferases"/>
    <property type="match status" value="1"/>
</dbReference>
<dbReference type="Proteomes" id="UP000730481">
    <property type="component" value="Unassembled WGS sequence"/>
</dbReference>
<dbReference type="InterPro" id="IPR025714">
    <property type="entry name" value="Methyltranfer_dom"/>
</dbReference>
<organism evidence="4 5">
    <name type="scientific">Fusarium beomiforme</name>
    <dbReference type="NCBI Taxonomy" id="44412"/>
    <lineage>
        <taxon>Eukaryota</taxon>
        <taxon>Fungi</taxon>
        <taxon>Dikarya</taxon>
        <taxon>Ascomycota</taxon>
        <taxon>Pezizomycotina</taxon>
        <taxon>Sordariomycetes</taxon>
        <taxon>Hypocreomycetidae</taxon>
        <taxon>Hypocreales</taxon>
        <taxon>Nectriaceae</taxon>
        <taxon>Fusarium</taxon>
        <taxon>Fusarium burgessii species complex</taxon>
    </lineage>
</organism>
<dbReference type="EMBL" id="PVQB02000208">
    <property type="protein sequence ID" value="KAF4340978.1"/>
    <property type="molecule type" value="Genomic_DNA"/>
</dbReference>
<keyword evidence="1" id="KW-0539">Nucleus</keyword>
<evidence type="ECO:0000259" key="2">
    <source>
        <dbReference type="Pfam" id="PF04082"/>
    </source>
</evidence>
<sequence>MALGRHVLSVKQSISIVFTGKHLKAISEREAEVHEIVRRIRAGADAETIARQLSTADFLLQVQLEPETRCRYQFLYSPSMPSYLQTPTNPFIHSLFYEWNERDEAGKDSDPPLRESEKKYISQYLRPVHAASIVDPRMDEVVPSKWTTVSADDDLMRTFIHAYFLYEYDWFTFFHKDYFLDDMLAGSNTFCSPLLVNAILAVGCHCQNYPSQPAEFWNPNSLGYKFLAEAKRLWAVEESLERSLTTLQAALIINTIVNMFDIDKLASAYLAQAIDIAHGLGLFEPTTYIKHKKLRHSYDLTAWSLFHWQCTLSLQFQTVPLLRTPPHSPLPDPDLNPDWYSEIWLKYPLTSVLVPMQCRYTFKARIEFSLILNAAMLQASADENDNQAARSGAERIIKAVEELEAWYCILPGPLLPSNIVFPSQLKLHLHYYYVLVQLYEILASYGNNSSPPLLVDQDELQKSLAKYRAYFETILRIHYLRHSFEFGNMMLTQFLAMLAFLALTKLEFLMARDSSEPEVSSMDVGDADPSAAKATLFIAQKGLSDQGRGYYLPKKVLEEVLSRMTPSDSNVLQSFITIQQEGPEVIEECKISRRSVAVPHRDSVIKVPYIESTGNHESLIFSLVRRAKRVKVRSSKTIHAAVKNFKYIFCDQAASDLVYMKRKTQNKDSVDRRRYGSITKTSTGKYEQTIAKAFGYTEEELAGIPEGANLGLSCGNPIALAKLREARGETVADLGSGAGFDIFTAAKRVGPTGMAIGVDMNKNMVDKANANKAHTNPSNVQFIESAITPIPLPDNTADCVISNCVINLAPAAEKQLAFNEIFRLLNPGGRIAISDILARKEFTEEMKKSITLYTGCIAGVSQVSDYETFLKNAGFDDVLIVDSKNDLKVYCTASEAKTSYCGIHTAEEEEEALSCCRAKVKESCCKPEEKESCCEADSSTCACQNQTTSMANEANTLAARLGNTDFNEWAGNYTGCLV</sequence>
<feature type="domain" description="Xylanolytic transcriptional activator regulatory" evidence="2">
    <location>
        <begin position="160"/>
        <end position="322"/>
    </location>
</feature>
<accession>A0A9P5E0A6</accession>
<dbReference type="PANTHER" id="PTHR47256:SF1">
    <property type="entry name" value="ZN(II)2CYS6 TRANSCRIPTION FACTOR (EUROFUNG)"/>
    <property type="match status" value="1"/>
</dbReference>
<dbReference type="GO" id="GO:0008270">
    <property type="term" value="F:zinc ion binding"/>
    <property type="evidence" value="ECO:0007669"/>
    <property type="project" value="InterPro"/>
</dbReference>
<dbReference type="Gene3D" id="3.40.50.150">
    <property type="entry name" value="Vaccinia Virus protein VP39"/>
    <property type="match status" value="1"/>
</dbReference>
<name>A0A9P5E0A6_9HYPO</name>
<dbReference type="Pfam" id="PF04082">
    <property type="entry name" value="Fungal_trans"/>
    <property type="match status" value="1"/>
</dbReference>